<evidence type="ECO:0000256" key="4">
    <source>
        <dbReference type="ARBA" id="ARBA00023284"/>
    </source>
</evidence>
<proteinExistence type="predicted"/>
<dbReference type="InterPro" id="IPR036249">
    <property type="entry name" value="Thioredoxin-like_sf"/>
</dbReference>
<accession>A0ABY2QI19</accession>
<dbReference type="Proteomes" id="UP000308038">
    <property type="component" value="Unassembled WGS sequence"/>
</dbReference>
<evidence type="ECO:0000256" key="1">
    <source>
        <dbReference type="ARBA" id="ARBA00022729"/>
    </source>
</evidence>
<keyword evidence="8" id="KW-1185">Reference proteome</keyword>
<evidence type="ECO:0000313" key="8">
    <source>
        <dbReference type="Proteomes" id="UP000308038"/>
    </source>
</evidence>
<dbReference type="InterPro" id="IPR013766">
    <property type="entry name" value="Thioredoxin_domain"/>
</dbReference>
<feature type="signal peptide" evidence="5">
    <location>
        <begin position="1"/>
        <end position="27"/>
    </location>
</feature>
<reference evidence="7 8" key="1">
    <citation type="submission" date="2019-04" db="EMBL/GenBank/DDBJ databases">
        <title>Microbes associate with the intestines of laboratory mice.</title>
        <authorList>
            <person name="Navarre W."/>
            <person name="Wong E."/>
            <person name="Huang K.C."/>
            <person name="Tropini C."/>
            <person name="Ng K."/>
            <person name="Yu B."/>
        </authorList>
    </citation>
    <scope>NUCLEOTIDE SEQUENCE [LARGE SCALE GENOMIC DNA]</scope>
    <source>
        <strain evidence="7 8">NM83_B4-11</strain>
    </source>
</reference>
<feature type="domain" description="Thioredoxin" evidence="6">
    <location>
        <begin position="16"/>
        <end position="208"/>
    </location>
</feature>
<keyword evidence="1 5" id="KW-0732">Signal</keyword>
<comment type="caution">
    <text evidence="7">The sequence shown here is derived from an EMBL/GenBank/DDBJ whole genome shotgun (WGS) entry which is preliminary data.</text>
</comment>
<evidence type="ECO:0000256" key="5">
    <source>
        <dbReference type="SAM" id="SignalP"/>
    </source>
</evidence>
<dbReference type="CDD" id="cd03023">
    <property type="entry name" value="DsbA_Com1_like"/>
    <property type="match status" value="1"/>
</dbReference>
<protein>
    <submittedName>
        <fullName evidence="7">DsbA family protein</fullName>
    </submittedName>
</protein>
<dbReference type="PANTHER" id="PTHR13887">
    <property type="entry name" value="GLUTATHIONE S-TRANSFERASE KAPPA"/>
    <property type="match status" value="1"/>
</dbReference>
<sequence length="212" mass="22919">MVTGRFLMVQALAALAVALTVSPAVTAQNITSNAASLHRQIQNDSVAPTVAPAGADVTMVVFSDYQCPYCRKVHPALEQLRREDPKLRVVYRDWPVFGAVSREAARTAIAANYQGRHAAFNNALMQTQGRITSQSIRIAADRAGVDWARLQADLVKHDEAIDAALARTHRYARAIGLAGTPALVIGRYLLPGAVELPTLREAVAAARRRNAD</sequence>
<dbReference type="RefSeq" id="WP_136451820.1">
    <property type="nucleotide sequence ID" value="NZ_SSTI01000008.1"/>
</dbReference>
<gene>
    <name evidence="7" type="ORF">E5988_12110</name>
</gene>
<dbReference type="SUPFAM" id="SSF52833">
    <property type="entry name" value="Thioredoxin-like"/>
    <property type="match status" value="1"/>
</dbReference>
<evidence type="ECO:0000256" key="2">
    <source>
        <dbReference type="ARBA" id="ARBA00023002"/>
    </source>
</evidence>
<keyword evidence="2" id="KW-0560">Oxidoreductase</keyword>
<evidence type="ECO:0000256" key="3">
    <source>
        <dbReference type="ARBA" id="ARBA00023157"/>
    </source>
</evidence>
<keyword evidence="4" id="KW-0676">Redox-active center</keyword>
<dbReference type="PROSITE" id="PS51352">
    <property type="entry name" value="THIOREDOXIN_2"/>
    <property type="match status" value="1"/>
</dbReference>
<feature type="chain" id="PRO_5045464097" evidence="5">
    <location>
        <begin position="28"/>
        <end position="212"/>
    </location>
</feature>
<dbReference type="PANTHER" id="PTHR13887:SF14">
    <property type="entry name" value="DISULFIDE BOND FORMATION PROTEIN D"/>
    <property type="match status" value="1"/>
</dbReference>
<evidence type="ECO:0000259" key="6">
    <source>
        <dbReference type="PROSITE" id="PS51352"/>
    </source>
</evidence>
<dbReference type="Pfam" id="PF01323">
    <property type="entry name" value="DSBA"/>
    <property type="match status" value="1"/>
</dbReference>
<evidence type="ECO:0000313" key="7">
    <source>
        <dbReference type="EMBL" id="THG39416.1"/>
    </source>
</evidence>
<dbReference type="EMBL" id="SSTI01000008">
    <property type="protein sequence ID" value="THG39416.1"/>
    <property type="molecule type" value="Genomic_DNA"/>
</dbReference>
<dbReference type="PROSITE" id="PS00195">
    <property type="entry name" value="GLUTAREDOXIN_1"/>
    <property type="match status" value="1"/>
</dbReference>
<keyword evidence="3" id="KW-1015">Disulfide bond</keyword>
<dbReference type="InterPro" id="IPR001853">
    <property type="entry name" value="DSBA-like_thioredoxin_dom"/>
</dbReference>
<organism evidence="7 8">
    <name type="scientific">Sphingomonas olei</name>
    <dbReference type="NCBI Taxonomy" id="1886787"/>
    <lineage>
        <taxon>Bacteria</taxon>
        <taxon>Pseudomonadati</taxon>
        <taxon>Pseudomonadota</taxon>
        <taxon>Alphaproteobacteria</taxon>
        <taxon>Sphingomonadales</taxon>
        <taxon>Sphingomonadaceae</taxon>
        <taxon>Sphingomonas</taxon>
    </lineage>
</organism>
<dbReference type="Gene3D" id="3.40.30.10">
    <property type="entry name" value="Glutaredoxin"/>
    <property type="match status" value="1"/>
</dbReference>
<dbReference type="InterPro" id="IPR011767">
    <property type="entry name" value="GLR_AS"/>
</dbReference>
<name>A0ABY2QI19_9SPHN</name>